<dbReference type="FunCoup" id="B3MV22">
    <property type="interactions" value="7"/>
</dbReference>
<keyword evidence="3" id="KW-1185">Reference proteome</keyword>
<evidence type="ECO:0000313" key="2">
    <source>
        <dbReference type="EMBL" id="EDV33087.1"/>
    </source>
</evidence>
<feature type="region of interest" description="Disordered" evidence="1">
    <location>
        <begin position="227"/>
        <end position="284"/>
    </location>
</feature>
<feature type="compositionally biased region" description="Pro residues" evidence="1">
    <location>
        <begin position="88"/>
        <end position="106"/>
    </location>
</feature>
<dbReference type="Proteomes" id="UP000007801">
    <property type="component" value="Unassembled WGS sequence"/>
</dbReference>
<name>B3MV22_DROAN</name>
<evidence type="ECO:0000256" key="1">
    <source>
        <dbReference type="SAM" id="MobiDB-lite"/>
    </source>
</evidence>
<dbReference type="EMBL" id="CH902624">
    <property type="protein sequence ID" value="EDV33087.1"/>
    <property type="molecule type" value="Genomic_DNA"/>
</dbReference>
<dbReference type="OMA" id="MANIHRH"/>
<proteinExistence type="predicted"/>
<dbReference type="HOGENOM" id="CLU_073427_0_0_1"/>
<dbReference type="AlphaFoldDB" id="B3MV22"/>
<reference evidence="2 3" key="1">
    <citation type="journal article" date="2007" name="Nature">
        <title>Evolution of genes and genomes on the Drosophila phylogeny.</title>
        <authorList>
            <consortium name="Drosophila 12 Genomes Consortium"/>
            <person name="Clark A.G."/>
            <person name="Eisen M.B."/>
            <person name="Smith D.R."/>
            <person name="Bergman C.M."/>
            <person name="Oliver B."/>
            <person name="Markow T.A."/>
            <person name="Kaufman T.C."/>
            <person name="Kellis M."/>
            <person name="Gelbart W."/>
            <person name="Iyer V.N."/>
            <person name="Pollard D.A."/>
            <person name="Sackton T.B."/>
            <person name="Larracuente A.M."/>
            <person name="Singh N.D."/>
            <person name="Abad J.P."/>
            <person name="Abt D.N."/>
            <person name="Adryan B."/>
            <person name="Aguade M."/>
            <person name="Akashi H."/>
            <person name="Anderson W.W."/>
            <person name="Aquadro C.F."/>
            <person name="Ardell D.H."/>
            <person name="Arguello R."/>
            <person name="Artieri C.G."/>
            <person name="Barbash D.A."/>
            <person name="Barker D."/>
            <person name="Barsanti P."/>
            <person name="Batterham P."/>
            <person name="Batzoglou S."/>
            <person name="Begun D."/>
            <person name="Bhutkar A."/>
            <person name="Blanco E."/>
            <person name="Bosak S.A."/>
            <person name="Bradley R.K."/>
            <person name="Brand A.D."/>
            <person name="Brent M.R."/>
            <person name="Brooks A.N."/>
            <person name="Brown R.H."/>
            <person name="Butlin R.K."/>
            <person name="Caggese C."/>
            <person name="Calvi B.R."/>
            <person name="Bernardo de Carvalho A."/>
            <person name="Caspi A."/>
            <person name="Castrezana S."/>
            <person name="Celniker S.E."/>
            <person name="Chang J.L."/>
            <person name="Chapple C."/>
            <person name="Chatterji S."/>
            <person name="Chinwalla A."/>
            <person name="Civetta A."/>
            <person name="Clifton S.W."/>
            <person name="Comeron J.M."/>
            <person name="Costello J.C."/>
            <person name="Coyne J.A."/>
            <person name="Daub J."/>
            <person name="David R.G."/>
            <person name="Delcher A.L."/>
            <person name="Delehaunty K."/>
            <person name="Do C.B."/>
            <person name="Ebling H."/>
            <person name="Edwards K."/>
            <person name="Eickbush T."/>
            <person name="Evans J.D."/>
            <person name="Filipski A."/>
            <person name="Findeiss S."/>
            <person name="Freyhult E."/>
            <person name="Fulton L."/>
            <person name="Fulton R."/>
            <person name="Garcia A.C."/>
            <person name="Gardiner A."/>
            <person name="Garfield D.A."/>
            <person name="Garvin B.E."/>
            <person name="Gibson G."/>
            <person name="Gilbert D."/>
            <person name="Gnerre S."/>
            <person name="Godfrey J."/>
            <person name="Good R."/>
            <person name="Gotea V."/>
            <person name="Gravely B."/>
            <person name="Greenberg A.J."/>
            <person name="Griffiths-Jones S."/>
            <person name="Gross S."/>
            <person name="Guigo R."/>
            <person name="Gustafson E.A."/>
            <person name="Haerty W."/>
            <person name="Hahn M.W."/>
            <person name="Halligan D.L."/>
            <person name="Halpern A.L."/>
            <person name="Halter G.M."/>
            <person name="Han M.V."/>
            <person name="Heger A."/>
            <person name="Hillier L."/>
            <person name="Hinrichs A.S."/>
            <person name="Holmes I."/>
            <person name="Hoskins R.A."/>
            <person name="Hubisz M.J."/>
            <person name="Hultmark D."/>
            <person name="Huntley M.A."/>
            <person name="Jaffe D.B."/>
            <person name="Jagadeeshan S."/>
            <person name="Jeck W.R."/>
            <person name="Johnson J."/>
            <person name="Jones C.D."/>
            <person name="Jordan W.C."/>
            <person name="Karpen G.H."/>
            <person name="Kataoka E."/>
            <person name="Keightley P.D."/>
            <person name="Kheradpour P."/>
            <person name="Kirkness E.F."/>
            <person name="Koerich L.B."/>
            <person name="Kristiansen K."/>
            <person name="Kudrna D."/>
            <person name="Kulathinal R.J."/>
            <person name="Kumar S."/>
            <person name="Kwok R."/>
            <person name="Lander E."/>
            <person name="Langley C.H."/>
            <person name="Lapoint R."/>
            <person name="Lazzaro B.P."/>
            <person name="Lee S.J."/>
            <person name="Levesque L."/>
            <person name="Li R."/>
            <person name="Lin C.F."/>
            <person name="Lin M.F."/>
            <person name="Lindblad-Toh K."/>
            <person name="Llopart A."/>
            <person name="Long M."/>
            <person name="Low L."/>
            <person name="Lozovsky E."/>
            <person name="Lu J."/>
            <person name="Luo M."/>
            <person name="Machado C.A."/>
            <person name="Makalowski W."/>
            <person name="Marzo M."/>
            <person name="Matsuda M."/>
            <person name="Matzkin L."/>
            <person name="McAllister B."/>
            <person name="McBride C.S."/>
            <person name="McKernan B."/>
            <person name="McKernan K."/>
            <person name="Mendez-Lago M."/>
            <person name="Minx P."/>
            <person name="Mollenhauer M.U."/>
            <person name="Montooth K."/>
            <person name="Mount S.M."/>
            <person name="Mu X."/>
            <person name="Myers E."/>
            <person name="Negre B."/>
            <person name="Newfeld S."/>
            <person name="Nielsen R."/>
            <person name="Noor M.A."/>
            <person name="O'Grady P."/>
            <person name="Pachter L."/>
            <person name="Papaceit M."/>
            <person name="Parisi M.J."/>
            <person name="Parisi M."/>
            <person name="Parts L."/>
            <person name="Pedersen J.S."/>
            <person name="Pesole G."/>
            <person name="Phillippy A.M."/>
            <person name="Ponting C.P."/>
            <person name="Pop M."/>
            <person name="Porcelli D."/>
            <person name="Powell J.R."/>
            <person name="Prohaska S."/>
            <person name="Pruitt K."/>
            <person name="Puig M."/>
            <person name="Quesneville H."/>
            <person name="Ram K.R."/>
            <person name="Rand D."/>
            <person name="Rasmussen M.D."/>
            <person name="Reed L.K."/>
            <person name="Reenan R."/>
            <person name="Reily A."/>
            <person name="Remington K.A."/>
            <person name="Rieger T.T."/>
            <person name="Ritchie M.G."/>
            <person name="Robin C."/>
            <person name="Rogers Y.H."/>
            <person name="Rohde C."/>
            <person name="Rozas J."/>
            <person name="Rubenfield M.J."/>
            <person name="Ruiz A."/>
            <person name="Russo S."/>
            <person name="Salzberg S.L."/>
            <person name="Sanchez-Gracia A."/>
            <person name="Saranga D.J."/>
            <person name="Sato H."/>
            <person name="Schaeffer S.W."/>
            <person name="Schatz M.C."/>
            <person name="Schlenke T."/>
            <person name="Schwartz R."/>
            <person name="Segarra C."/>
            <person name="Singh R.S."/>
            <person name="Sirot L."/>
            <person name="Sirota M."/>
            <person name="Sisneros N.B."/>
            <person name="Smith C.D."/>
            <person name="Smith T.F."/>
            <person name="Spieth J."/>
            <person name="Stage D.E."/>
            <person name="Stark A."/>
            <person name="Stephan W."/>
            <person name="Strausberg R.L."/>
            <person name="Strempel S."/>
            <person name="Sturgill D."/>
            <person name="Sutton G."/>
            <person name="Sutton G.G."/>
            <person name="Tao W."/>
            <person name="Teichmann S."/>
            <person name="Tobari Y.N."/>
            <person name="Tomimura Y."/>
            <person name="Tsolas J.M."/>
            <person name="Valente V.L."/>
            <person name="Venter E."/>
            <person name="Venter J.C."/>
            <person name="Vicario S."/>
            <person name="Vieira F.G."/>
            <person name="Vilella A.J."/>
            <person name="Villasante A."/>
            <person name="Walenz B."/>
            <person name="Wang J."/>
            <person name="Wasserman M."/>
            <person name="Watts T."/>
            <person name="Wilson D."/>
            <person name="Wilson R.K."/>
            <person name="Wing R.A."/>
            <person name="Wolfner M.F."/>
            <person name="Wong A."/>
            <person name="Wong G.K."/>
            <person name="Wu C.I."/>
            <person name="Wu G."/>
            <person name="Yamamoto D."/>
            <person name="Yang H.P."/>
            <person name="Yang S.P."/>
            <person name="Yorke J.A."/>
            <person name="Yoshida K."/>
            <person name="Zdobnov E."/>
            <person name="Zhang P."/>
            <person name="Zhang Y."/>
            <person name="Zimin A.V."/>
            <person name="Baldwin J."/>
            <person name="Abdouelleil A."/>
            <person name="Abdulkadir J."/>
            <person name="Abebe A."/>
            <person name="Abera B."/>
            <person name="Abreu J."/>
            <person name="Acer S.C."/>
            <person name="Aftuck L."/>
            <person name="Alexander A."/>
            <person name="An P."/>
            <person name="Anderson E."/>
            <person name="Anderson S."/>
            <person name="Arachi H."/>
            <person name="Azer M."/>
            <person name="Bachantsang P."/>
            <person name="Barry A."/>
            <person name="Bayul T."/>
            <person name="Berlin A."/>
            <person name="Bessette D."/>
            <person name="Bloom T."/>
            <person name="Blye J."/>
            <person name="Boguslavskiy L."/>
            <person name="Bonnet C."/>
            <person name="Boukhgalter B."/>
            <person name="Bourzgui I."/>
            <person name="Brown A."/>
            <person name="Cahill P."/>
            <person name="Channer S."/>
            <person name="Cheshatsang Y."/>
            <person name="Chuda L."/>
            <person name="Citroen M."/>
            <person name="Collymore A."/>
            <person name="Cooke P."/>
            <person name="Costello M."/>
            <person name="D'Aco K."/>
            <person name="Daza R."/>
            <person name="De Haan G."/>
            <person name="DeGray S."/>
            <person name="DeMaso C."/>
            <person name="Dhargay N."/>
            <person name="Dooley K."/>
            <person name="Dooley E."/>
            <person name="Doricent M."/>
            <person name="Dorje P."/>
            <person name="Dorjee K."/>
            <person name="Dupes A."/>
            <person name="Elong R."/>
            <person name="Falk J."/>
            <person name="Farina A."/>
            <person name="Faro S."/>
            <person name="Ferguson D."/>
            <person name="Fisher S."/>
            <person name="Foley C.D."/>
            <person name="Franke A."/>
            <person name="Friedrich D."/>
            <person name="Gadbois L."/>
            <person name="Gearin G."/>
            <person name="Gearin C.R."/>
            <person name="Giannoukos G."/>
            <person name="Goode T."/>
            <person name="Graham J."/>
            <person name="Grandbois E."/>
            <person name="Grewal S."/>
            <person name="Gyaltsen K."/>
            <person name="Hafez N."/>
            <person name="Hagos B."/>
            <person name="Hall J."/>
            <person name="Henson C."/>
            <person name="Hollinger A."/>
            <person name="Honan T."/>
            <person name="Huard M.D."/>
            <person name="Hughes L."/>
            <person name="Hurhula B."/>
            <person name="Husby M.E."/>
            <person name="Kamat A."/>
            <person name="Kanga B."/>
            <person name="Kashin S."/>
            <person name="Khazanovich D."/>
            <person name="Kisner P."/>
            <person name="Lance K."/>
            <person name="Lara M."/>
            <person name="Lee W."/>
            <person name="Lennon N."/>
            <person name="Letendre F."/>
            <person name="LeVine R."/>
            <person name="Lipovsky A."/>
            <person name="Liu X."/>
            <person name="Liu J."/>
            <person name="Liu S."/>
            <person name="Lokyitsang T."/>
            <person name="Lokyitsang Y."/>
            <person name="Lubonja R."/>
            <person name="Lui A."/>
            <person name="MacDonald P."/>
            <person name="Magnisalis V."/>
            <person name="Maru K."/>
            <person name="Matthews C."/>
            <person name="McCusker W."/>
            <person name="McDonough S."/>
            <person name="Mehta T."/>
            <person name="Meldrim J."/>
            <person name="Meneus L."/>
            <person name="Mihai O."/>
            <person name="Mihalev A."/>
            <person name="Mihova T."/>
            <person name="Mittelman R."/>
            <person name="Mlenga V."/>
            <person name="Montmayeur A."/>
            <person name="Mulrain L."/>
            <person name="Navidi A."/>
            <person name="Naylor J."/>
            <person name="Negash T."/>
            <person name="Nguyen T."/>
            <person name="Nguyen N."/>
            <person name="Nicol R."/>
            <person name="Norbu C."/>
            <person name="Norbu N."/>
            <person name="Novod N."/>
            <person name="O'Neill B."/>
            <person name="Osman S."/>
            <person name="Markiewicz E."/>
            <person name="Oyono O.L."/>
            <person name="Patti C."/>
            <person name="Phunkhang P."/>
            <person name="Pierre F."/>
            <person name="Priest M."/>
            <person name="Raghuraman S."/>
            <person name="Rege F."/>
            <person name="Reyes R."/>
            <person name="Rise C."/>
            <person name="Rogov P."/>
            <person name="Ross K."/>
            <person name="Ryan E."/>
            <person name="Settipalli S."/>
            <person name="Shea T."/>
            <person name="Sherpa N."/>
            <person name="Shi L."/>
            <person name="Shih D."/>
            <person name="Sparrow T."/>
            <person name="Spaulding J."/>
            <person name="Stalker J."/>
            <person name="Stange-Thomann N."/>
            <person name="Stavropoulos S."/>
            <person name="Stone C."/>
            <person name="Strader C."/>
            <person name="Tesfaye S."/>
            <person name="Thomson T."/>
            <person name="Thoulutsang Y."/>
            <person name="Thoulutsang D."/>
            <person name="Topham K."/>
            <person name="Topping I."/>
            <person name="Tsamla T."/>
            <person name="Vassiliev H."/>
            <person name="Vo A."/>
            <person name="Wangchuk T."/>
            <person name="Wangdi T."/>
            <person name="Weiand M."/>
            <person name="Wilkinson J."/>
            <person name="Wilson A."/>
            <person name="Yadav S."/>
            <person name="Young G."/>
            <person name="Yu Q."/>
            <person name="Zembek L."/>
            <person name="Zhong D."/>
            <person name="Zimmer A."/>
            <person name="Zwirko Z."/>
            <person name="Jaffe D.B."/>
            <person name="Alvarez P."/>
            <person name="Brockman W."/>
            <person name="Butler J."/>
            <person name="Chin C."/>
            <person name="Gnerre S."/>
            <person name="Grabherr M."/>
            <person name="Kleber M."/>
            <person name="Mauceli E."/>
            <person name="MacCallum I."/>
        </authorList>
    </citation>
    <scope>NUCLEOTIDE SEQUENCE [LARGE SCALE GENOMIC DNA]</scope>
    <source>
        <strain evidence="3">Tucson 14024-0371.13</strain>
    </source>
</reference>
<dbReference type="eggNOG" id="ENOG502TAJE">
    <property type="taxonomic scope" value="Eukaryota"/>
</dbReference>
<dbReference type="PhylomeDB" id="B3MV22"/>
<gene>
    <name evidence="2" type="primary">Dana\GF21776</name>
    <name evidence="2" type="synonym">dana_GLEANR_568</name>
    <name evidence="2" type="ORF">GF21776</name>
</gene>
<feature type="region of interest" description="Disordered" evidence="1">
    <location>
        <begin position="78"/>
        <end position="128"/>
    </location>
</feature>
<accession>B3MV22</accession>
<protein>
    <submittedName>
        <fullName evidence="2">Uncharacterized protein</fullName>
    </submittedName>
</protein>
<organism evidence="2 3">
    <name type="scientific">Drosophila ananassae</name>
    <name type="common">Fruit fly</name>
    <dbReference type="NCBI Taxonomy" id="7217"/>
    <lineage>
        <taxon>Eukaryota</taxon>
        <taxon>Metazoa</taxon>
        <taxon>Ecdysozoa</taxon>
        <taxon>Arthropoda</taxon>
        <taxon>Hexapoda</taxon>
        <taxon>Insecta</taxon>
        <taxon>Pterygota</taxon>
        <taxon>Neoptera</taxon>
        <taxon>Endopterygota</taxon>
        <taxon>Diptera</taxon>
        <taxon>Brachycera</taxon>
        <taxon>Muscomorpha</taxon>
        <taxon>Ephydroidea</taxon>
        <taxon>Drosophilidae</taxon>
        <taxon>Drosophila</taxon>
        <taxon>Sophophora</taxon>
    </lineage>
</organism>
<evidence type="ECO:0000313" key="3">
    <source>
        <dbReference type="Proteomes" id="UP000007801"/>
    </source>
</evidence>
<dbReference type="InParanoid" id="B3MV22"/>
<dbReference type="KEGG" id="dan:6504447"/>
<dbReference type="GeneID" id="6504447"/>
<sequence length="284" mass="32220">MNQFALNRVLATQLREDWGPEEKVRARLAQMGKRLRASATQAPLAIPSSTTYQYHTRLPETRKTYENMMDRIHMTMKSVRPPRRPRRPIAPPPVVEAPVEPPPPLPTKCKRSKSGRIKGGGNSSRTASATVFGNRINPLTISKAQRMVKQNVSDIGQKSFNQRNRIREVIQQKSVLETMLQQHKKLQRDRQIIALDIQRMRADLDRIRNKLDTSLQNLNSTRTLFSVQPSKTSTGKKSSIKKVSTHSVNVRRSSGSRKFKGKSKSSNSMPININKSSAVKRRAH</sequence>
<dbReference type="OrthoDB" id="7865731at2759"/>
<feature type="compositionally biased region" description="Basic residues" evidence="1">
    <location>
        <begin position="254"/>
        <end position="263"/>
    </location>
</feature>
<dbReference type="STRING" id="7217.B3MV22"/>